<dbReference type="Proteomes" id="UP000236333">
    <property type="component" value="Unassembled WGS sequence"/>
</dbReference>
<comment type="caution">
    <text evidence="3">The sequence shown here is derived from an EMBL/GenBank/DDBJ whole genome shotgun (WGS) entry which is preliminary data.</text>
</comment>
<evidence type="ECO:0000259" key="2">
    <source>
        <dbReference type="PROSITE" id="PS50222"/>
    </source>
</evidence>
<dbReference type="Pfam" id="PF13499">
    <property type="entry name" value="EF-hand_7"/>
    <property type="match status" value="1"/>
</dbReference>
<evidence type="ECO:0000313" key="3">
    <source>
        <dbReference type="EMBL" id="PNG93957.1"/>
    </source>
</evidence>
<feature type="non-terminal residue" evidence="3">
    <location>
        <position position="95"/>
    </location>
</feature>
<evidence type="ECO:0000256" key="1">
    <source>
        <dbReference type="ARBA" id="ARBA00022837"/>
    </source>
</evidence>
<dbReference type="InterPro" id="IPR002048">
    <property type="entry name" value="EF_hand_dom"/>
</dbReference>
<proteinExistence type="predicted"/>
<keyword evidence="4" id="KW-1185">Reference proteome</keyword>
<dbReference type="InterPro" id="IPR011992">
    <property type="entry name" value="EF-hand-dom_pair"/>
</dbReference>
<dbReference type="SUPFAM" id="SSF47473">
    <property type="entry name" value="EF-hand"/>
    <property type="match status" value="1"/>
</dbReference>
<dbReference type="InterPro" id="IPR018247">
    <property type="entry name" value="EF_Hand_1_Ca_BS"/>
</dbReference>
<reference evidence="3 4" key="1">
    <citation type="journal article" date="2017" name="Mol. Biol. Evol.">
        <title>The 4-celled Tetrabaena socialis nuclear genome reveals the essential components for genetic control of cell number at the origin of multicellularity in the volvocine lineage.</title>
        <authorList>
            <person name="Featherston J."/>
            <person name="Arakaki Y."/>
            <person name="Hanschen E.R."/>
            <person name="Ferris P.J."/>
            <person name="Michod R.E."/>
            <person name="Olson B.J.S.C."/>
            <person name="Nozaki H."/>
            <person name="Durand P.M."/>
        </authorList>
    </citation>
    <scope>NUCLEOTIDE SEQUENCE [LARGE SCALE GENOMIC DNA]</scope>
    <source>
        <strain evidence="3 4">NIES-571</strain>
    </source>
</reference>
<organism evidence="3 4">
    <name type="scientific">Tetrabaena socialis</name>
    <dbReference type="NCBI Taxonomy" id="47790"/>
    <lineage>
        <taxon>Eukaryota</taxon>
        <taxon>Viridiplantae</taxon>
        <taxon>Chlorophyta</taxon>
        <taxon>core chlorophytes</taxon>
        <taxon>Chlorophyceae</taxon>
        <taxon>CS clade</taxon>
        <taxon>Chlamydomonadales</taxon>
        <taxon>Tetrabaenaceae</taxon>
        <taxon>Tetrabaena</taxon>
    </lineage>
</organism>
<keyword evidence="1" id="KW-0106">Calcium</keyword>
<dbReference type="AlphaFoldDB" id="A0A2J7Z104"/>
<gene>
    <name evidence="3" type="ORF">TSOC_015292</name>
</gene>
<dbReference type="PROSITE" id="PS00018">
    <property type="entry name" value="EF_HAND_1"/>
    <property type="match status" value="1"/>
</dbReference>
<dbReference type="EMBL" id="PGGS01004820">
    <property type="protein sequence ID" value="PNG93957.1"/>
    <property type="molecule type" value="Genomic_DNA"/>
</dbReference>
<sequence length="95" mass="10473">LLEHLSLALSSVRGLFAQYDTDGDGFVSKEEFEECYERLARAQGGASTADERSALWSRLDEDGCGRIDYISWAERLDLRALPAFAASLEQQAAEG</sequence>
<dbReference type="Gene3D" id="1.10.238.10">
    <property type="entry name" value="EF-hand"/>
    <property type="match status" value="1"/>
</dbReference>
<name>A0A2J7Z104_9CHLO</name>
<evidence type="ECO:0000313" key="4">
    <source>
        <dbReference type="Proteomes" id="UP000236333"/>
    </source>
</evidence>
<feature type="domain" description="EF-hand" evidence="2">
    <location>
        <begin position="7"/>
        <end position="42"/>
    </location>
</feature>
<feature type="non-terminal residue" evidence="3">
    <location>
        <position position="1"/>
    </location>
</feature>
<protein>
    <recommendedName>
        <fullName evidence="2">EF-hand domain-containing protein</fullName>
    </recommendedName>
</protein>
<accession>A0A2J7Z104</accession>
<dbReference type="PROSITE" id="PS50222">
    <property type="entry name" value="EF_HAND_2"/>
    <property type="match status" value="1"/>
</dbReference>
<dbReference type="SMART" id="SM00054">
    <property type="entry name" value="EFh"/>
    <property type="match status" value="1"/>
</dbReference>
<dbReference type="GO" id="GO:0005509">
    <property type="term" value="F:calcium ion binding"/>
    <property type="evidence" value="ECO:0007669"/>
    <property type="project" value="InterPro"/>
</dbReference>
<dbReference type="OrthoDB" id="26525at2759"/>